<evidence type="ECO:0000256" key="2">
    <source>
        <dbReference type="SAM" id="Coils"/>
    </source>
</evidence>
<evidence type="ECO:0000256" key="1">
    <source>
        <dbReference type="ARBA" id="ARBA00006545"/>
    </source>
</evidence>
<dbReference type="PANTHER" id="PTHR16166:SF93">
    <property type="entry name" value="INTERMEMBRANE LIPID TRANSFER PROTEIN VPS13"/>
    <property type="match status" value="1"/>
</dbReference>
<feature type="region of interest" description="Disordered" evidence="3">
    <location>
        <begin position="3234"/>
        <end position="3254"/>
    </location>
</feature>
<dbReference type="Pfam" id="PF25036">
    <property type="entry name" value="VPS13_VAB"/>
    <property type="match status" value="1"/>
</dbReference>
<feature type="region of interest" description="Disordered" evidence="3">
    <location>
        <begin position="1288"/>
        <end position="1307"/>
    </location>
</feature>
<feature type="compositionally biased region" description="Acidic residues" evidence="3">
    <location>
        <begin position="1159"/>
        <end position="1190"/>
    </location>
</feature>
<feature type="region of interest" description="Disordered" evidence="3">
    <location>
        <begin position="1158"/>
        <end position="1191"/>
    </location>
</feature>
<evidence type="ECO:0000313" key="6">
    <source>
        <dbReference type="EMBL" id="KAK2951005.1"/>
    </source>
</evidence>
<keyword evidence="2" id="KW-0175">Coiled coil</keyword>
<feature type="coiled-coil region" evidence="2">
    <location>
        <begin position="669"/>
        <end position="696"/>
    </location>
</feature>
<dbReference type="Pfam" id="PF25037">
    <property type="entry name" value="VPS13_C"/>
    <property type="match status" value="1"/>
</dbReference>
<accession>A0ABQ9XHT5</accession>
<feature type="compositionally biased region" description="Polar residues" evidence="3">
    <location>
        <begin position="2042"/>
        <end position="2055"/>
    </location>
</feature>
<feature type="compositionally biased region" description="Low complexity" evidence="3">
    <location>
        <begin position="537"/>
        <end position="558"/>
    </location>
</feature>
<feature type="region of interest" description="Disordered" evidence="3">
    <location>
        <begin position="249"/>
        <end position="273"/>
    </location>
</feature>
<keyword evidence="7" id="KW-1185">Reference proteome</keyword>
<evidence type="ECO:0000256" key="3">
    <source>
        <dbReference type="SAM" id="MobiDB-lite"/>
    </source>
</evidence>
<sequence length="4805" mass="527915">MDLVRSSVGKILTKVLKSALSTVFDGVSSDKAGEDLEKGEVLLRNLTLKTELMPHALPMMSISHCSIGTMRLQLDWARLRHSPIVVTVSDVTFIMKTKEYDLLASTNGMSGAVEGKIQSLLNFFFRKSDIVAFLIRLLSSNNVGAEVNERVSSVDDEDTFLLLQVLNRIEMTLTNATVVIEDELGPNGQPSSLVAILPILRLSTLPPEDVTQHKKNSLYEGESVKKNISIEGLTAGWVPYLFSSRMGLDKTKKEDPQPTSQSPDSSDSPRLPTPVDCLPLLAPTAISLTISFHHTCLGAPDTKLSVAMSIGKLNLSLGADVINMLMHMIDCFMGVNDDYRSLLDFAEHLANLPSNKPKKDSIPLCVAPLQQYYLGIQKRKPTAKERWNAVLTHVSKAIRYRHRRHTPEFLTERRKERLEYQYYRESQIKGGFVVDESMHILSTKEVKKMAEKKAEKEKKKEEDLQEEKKKQEKKEQKRTEKEEKERQKELEKLEKIRKKQEKEAEKAREKELKKMKKAGIPIPANHPLLASPMTAKPAAAVPQQEQPAPITPNATPAPQSSPDASPVPNASPTDEQAETKEQALRKSSVKRMEAIEKANSLDDILLWRYNCDEGLRKSKNKDDQFVMNTTQKRYREAQKMKGGFTFMGLISEDLIPKSLKPIILGFFGYDDYTEKIKRRKEEKKKKELRLAEKRSKKLEKWGVNAFGDVSATASGTMSGGMEGAAENDEVMEGYSTDAPEIVTVSLTVEGVTVTLLGHRKNNRPYVLPPKMDKLEYAQFSATMPQSEILAKTNELFKNLHAGIVYPKALFSLSLQTIKLALLVKNSRDGLFAAPLADSEFKDGEQAQSKSASESGKANVAKQTGGFANPTLANSLFNGSIPSLHVHFGVEKLDMIDYTTDNHLPIFVPTSKTKPALFLHANVYPFGVDEPEVRNGQRVTDRVYHPSFITVQLNFTIIAPVALALNIIPVVMSFLPPVMALGGKAGNMGIPIDSLITSDLGGELVNTVVSEFADLPFSVHVKLCDIGVPATMTQPAKDSDIAGLVVRPGRLVLFLNSSQDTMKIADNMSPNKHDRHALPNKSDTQLLTVQLTGTSIVTTSQFSAWVRREDENAVPTSSFIDPISVLLSLIIHSTSYEEELRSETAAKNALAMAKMRALEDANEDEKEVEENDDDESDAEDENEDSDDDENLDITRLLAVKDRTSVPYYWPLSHAFDTAAPPTTLDAIRNELMNEYSATTTLRVDVSEVFVNITEGVLRDLMTILVPLLKEALPKIPVILKAVEESGLAGPADKDQEKDKKELSRQLKREEEEKNLNTFTARKRLLPFFVPSLALEAHLPQLALRIDSVSRGIAKSGRSAKTSKTLITASLSDVCASVAIRPNDIGLMVKTGAIVIEDVSEAEKSVLLSTDSAMKEALINTSFPSFIYNDGAWKDTEATTGSMLTGVRIAPVLRLLQVIQNEDPFVTATADSNPSLLLSLSMFMPRGYTDPAPKGMRMDDASLTVKQAMEGLKPGKNEKAIKESPLDKKMLKKAEDSEYKKNHNDRTVIEVDAKIKGMGLNLKHSTYIKLIQTVLHVVNFVIPQMGEIMPLLNDLTPKTEVKRIVKTDEIVNSVLSPPMGNSFLSLNVDLGSTILALERENQPIGSLFIGAVNAAVALTPVQTAVTASIGSLEVFNPAAFPKTTQDESAVISPFPQIIHFGGDDRQSPAAALDFVIVDGHFVDICDGFNLICLAQVGEFQLFVIRSFVEELANFFILFNVPEMPTLVVPDDLINISLELEAPTEVPMLAPYFDVTMQAPAIFIPQSAYNATHFLCVKVGELAMKTALDQKMYKIDKSAVIKPHQLGNVLKDAQQGLSDLAGEGKEVILINDQYNLHIILSQFSIYIGSLTPDDDNHFPLLQDLEHPSFSGQTSFFSDTASESVESIRAQTVGVRTKNLDHCFPAISDIQIRVTLTVCLRSALFTALQSTITSLNQGSQAAAALSFGVQSLPPTMTLGISTSAIEIAADGYLIETVNSILSSNVSEFPEHSFAFFRHRMKSDSSSAVTTAPSHESASAPSKPAEEIVVPSINETVENVMSEAEKQINAFIGKLTTLGRKAIAAKREGNDKLLPAADLTKLDDAAFDRFLAGSRPLLLFSVNVSSVSVYLFATPHAELESTQKLSSLIPIRDPLMSMSIESIQVVSLILQRSEGLLLTIGVQSMTILDARTLPGDSHSMSGTQSISSGEWRPFTSFTTVLSLNPPTPPEGTVVKKPTHMVKNTAAPLITFDRLHDPSFKLQPPPLSVQILIEKSLAINVDVLMDSPQLQVNIPFVFDVVHTALAVVDPLLQAITKLTSMLTNYTEFITNPTTPENATATGMPKPCIVQFDEDEIFEGESVRVERQTVEVVPPPSSIDTETIADVAKQIVSQFNAPARISLAVKDITVHVIENAQINKSYALSISTSLGADIVLQPPMVVNHEKEKTAEHLAFLAGFSQLFPQFDLLCKTGHGIKGVQITRFREVKEDVAGALIVSQPHALISGLFTLQDPQILVSNPARLKLVREEGMNKELALSQNAFIAALFPNKYVPLYPLSYYDTSRCHRILAPTNISVSFSLRSAFDVNTSDNKHVILQDCTSDAPFISFSFSDGQKVYDTLELPEIPTLQAGQPQPAPTPYSLSWVDLRVDVENEMALKLNFTDIRLAFGVINAVLELVELLQPRLESLAETAAALQNVVGGPAVDEAAKPSTELPQSPVIQCPPMPHQEGQMTFDYSEVSRTAKILPIGGLDETTDEEGVTELATTAFVPISTNTDYKNGELVLPPLNKIKHVVLVSLVVSFPQGLSVEYISNIHHGYSPPLFRLAFYNLRVAFQASTLAHSNIPPTPPPSVGIVAEGDAAKEPPHPFSILAPIAEAMKEITKATGLSFSGGLFVKYFACVNAALRFDVFNPRLNLFEPLIDPFTMYLVLEPTLLPSVRASVTIPDSINLNVTREMIDTLISYVVDTLSSLGFLGVIVKLGQLNSGNASRIKQTGAGYQAEEAQNDFLEAIKDLPSLSEEHFGEDGTGGDTDSVSHATASTGLHLSTTSQVSRVTAANATKAKLDSAFVIRNHCGLGIKVFNQRNKQTIVIESGMDAPVIVQKASTLQTEIDEEMDFHTPTYKFDKAIVKLGVETVNLVLELDLCQNFESAYPIQVDNPLCTKQDQFPAGATVPPKISVLCQLHCFFEFGRRVLLITSPFCIRNSTAIPIQVSFVGTVSGQQKEAEKSSRSRSSKESAPPATSVNIVLHEQYIPPHGWYNVPLQLMDSSIQMTPSSGSKREGYAHLIHWKQSPPLLIQDLEERSGMYVVHTSESTPDDLLPQIQPSSGVLVYSAVVSVLEGDNLRSNEMFTSGTGMTFNLRKKKRRNDVHSQTLSNVMRHSAIASLRNSEYAGTDSETGSLHSAHLSQARDGTLISLSQLSSSGSGSWTDDDSDSFGLDFDFDDDLLEELDDVEDEEGTGKEKRGKRHCATVNTRSMHTVVLTFKPSIIMKNSLPQTTHIQFDKSPLPGKWEVHTQLSLHPARTIKLYHVPVYSELSFRLSLTPFAESKVLSGNESQPFAVRQNRILVPLHAISFDGSVPNPPLSSTVEFKQESSALLARFTSQKECITIVDISVPFWFVNRLPFPLHVKQDGIPKNAIDVPSHPGLATPENPIDENIDPVFFCPQAGPKRQLTSSAEFDNSHVTLSCAHDSPISTAPIPIGRAITAQTATLVKDNKACDVAMWMEEGKKEFLNSTVVTVSPLFFVQNCVHNRFLHVRQFVVAGISNLHTDKHVDNTYSPMNDPLPFFHSSDAEVCKRSFKRIDQNKPLSKSDKEELDETRIVQFALGTKEDDDPNSLVWSSPINAKAVGNTPLFLCDPAHPTIPHAVEITVAAGRNSNGLVHNGTMFICVNSISLTHVTTWIINRTPFSVVLSQKDVKRTRIQIPPLSQVPFAWFAPTKPKKAEMQLVSTGRQIFAEPKEGEADVVFLSDFEKVTMDKMKNKKMTMKLIPDKATATRGTKTHKTTIFARTYHFQQAMCVDIATFNITPDMEGGFLSKYNINQDSDTFLPSHKLTLLQPSNATPLRSQQEYTSLTHSTLHASSLTSRPAEMEVNLMASLNGICVSYVMSGTATRSPAELTTISIEEIGLDFFEGATYQKISASVKEIQLDNDQRLPMYPVVLGRTGTSYVDNNGKQTSYPEAQPVASVWLTRTLLDDPSVVYVSEFGTLVHQLELLAEEKFVMSLMRVVASFDFKAVERVMKEKEIEEMKKAKVKQKKQHGSTLSADIPTSGFSSPFPSEHPTPDPSQAPPPPAIIGLQPFPAAGSPQIAESVSLVLPHPLIPATIGLTPERDLVFYFEDFAIQPICVVATINLMQGSYSESDDYDDLTSSSKVKEQRKDRKEKKKEKDGGKKSKGFDEKTENVMMKNLIGKISSIVGFPGLVDIVSALVNIEEKEMHFSGFFATNLTASMPQLVSSIGSHFKSQLIQNIVMLSISLSIIGDPGGLLTNMKQDVKQMYYDPKDGVNKGTRGGLSGIGRGVAGLLKHSTVGVLGSVGKATNAASSMIAGLSFNDDYKEKRAKEMAKGQRHHGQSLARGFKAFGKGIATGLTGVFVDPVRGAQRDGAKGFFKGIGQGLVGTVVKPVVGTVDLATKTIDEVKYATTVFDQKRRGRVRAPRWIGRTTGMKPYDLKEARGALYLAKAKRVSYDEEYICHVRMRTTTMRKVESILLLTNLRLMNLHTSEQGDRTVLSQWCVNLNTVSNAFFDPKKKVFTVVVVVNKEKNKTKNETESFEDEAGLAEFVQAVLDAIPKK</sequence>
<evidence type="ECO:0000313" key="7">
    <source>
        <dbReference type="Proteomes" id="UP001281761"/>
    </source>
</evidence>
<feature type="region of interest" description="Disordered" evidence="3">
    <location>
        <begin position="4264"/>
        <end position="4309"/>
    </location>
</feature>
<protein>
    <submittedName>
        <fullName evidence="6">Vacuolar protein sorting-associated protein 13C</fullName>
    </submittedName>
</protein>
<dbReference type="InterPro" id="IPR009543">
    <property type="entry name" value="VPS13_VAB"/>
</dbReference>
<feature type="compositionally biased region" description="Basic and acidic residues" evidence="3">
    <location>
        <begin position="577"/>
        <end position="589"/>
    </location>
</feature>
<comment type="similarity">
    <text evidence="1">Belongs to the VPS13 family.</text>
</comment>
<feature type="compositionally biased region" description="Low complexity" evidence="3">
    <location>
        <begin position="257"/>
        <end position="273"/>
    </location>
</feature>
<evidence type="ECO:0000259" key="4">
    <source>
        <dbReference type="Pfam" id="PF25036"/>
    </source>
</evidence>
<dbReference type="InterPro" id="IPR056748">
    <property type="entry name" value="VPS13-like_C"/>
</dbReference>
<dbReference type="InterPro" id="IPR026847">
    <property type="entry name" value="VPS13"/>
</dbReference>
<organism evidence="6 7">
    <name type="scientific">Blattamonas nauphoetae</name>
    <dbReference type="NCBI Taxonomy" id="2049346"/>
    <lineage>
        <taxon>Eukaryota</taxon>
        <taxon>Metamonada</taxon>
        <taxon>Preaxostyla</taxon>
        <taxon>Oxymonadida</taxon>
        <taxon>Blattamonas</taxon>
    </lineage>
</organism>
<feature type="region of interest" description="Disordered" evidence="3">
    <location>
        <begin position="455"/>
        <end position="589"/>
    </location>
</feature>
<dbReference type="Proteomes" id="UP001281761">
    <property type="component" value="Unassembled WGS sequence"/>
</dbReference>
<evidence type="ECO:0000259" key="5">
    <source>
        <dbReference type="Pfam" id="PF25037"/>
    </source>
</evidence>
<feature type="compositionally biased region" description="Basic and acidic residues" evidence="3">
    <location>
        <begin position="4386"/>
        <end position="4411"/>
    </location>
</feature>
<feature type="compositionally biased region" description="Basic and acidic residues" evidence="3">
    <location>
        <begin position="3236"/>
        <end position="3248"/>
    </location>
</feature>
<gene>
    <name evidence="6" type="ORF">BLNAU_14083</name>
</gene>
<feature type="region of interest" description="Disordered" evidence="3">
    <location>
        <begin position="2042"/>
        <end position="2061"/>
    </location>
</feature>
<feature type="compositionally biased region" description="Polar residues" evidence="3">
    <location>
        <begin position="560"/>
        <end position="574"/>
    </location>
</feature>
<dbReference type="EMBL" id="JARBJD010000126">
    <property type="protein sequence ID" value="KAK2951005.1"/>
    <property type="molecule type" value="Genomic_DNA"/>
</dbReference>
<name>A0ABQ9XHT5_9EUKA</name>
<feature type="region of interest" description="Disordered" evidence="3">
    <location>
        <begin position="4374"/>
        <end position="4411"/>
    </location>
</feature>
<feature type="domain" description="Vacuolar protein sorting-associated protein 13 VPS13 adaptor binding" evidence="4">
    <location>
        <begin position="3495"/>
        <end position="3952"/>
    </location>
</feature>
<reference evidence="6 7" key="1">
    <citation type="journal article" date="2022" name="bioRxiv">
        <title>Genomics of Preaxostyla Flagellates Illuminates Evolutionary Transitions and the Path Towards Mitochondrial Loss.</title>
        <authorList>
            <person name="Novak L.V.F."/>
            <person name="Treitli S.C."/>
            <person name="Pyrih J."/>
            <person name="Halakuc P."/>
            <person name="Pipaliya S.V."/>
            <person name="Vacek V."/>
            <person name="Brzon O."/>
            <person name="Soukal P."/>
            <person name="Eme L."/>
            <person name="Dacks J.B."/>
            <person name="Karnkowska A."/>
            <person name="Elias M."/>
            <person name="Hampl V."/>
        </authorList>
    </citation>
    <scope>NUCLEOTIDE SEQUENCE [LARGE SCALE GENOMIC DNA]</scope>
    <source>
        <strain evidence="6">NAU3</strain>
        <tissue evidence="6">Gut</tissue>
    </source>
</reference>
<feature type="domain" description="Intermembrane lipid transfer protein VPS13-like C-terminal" evidence="5">
    <location>
        <begin position="4666"/>
        <end position="4773"/>
    </location>
</feature>
<comment type="caution">
    <text evidence="6">The sequence shown here is derived from an EMBL/GenBank/DDBJ whole genome shotgun (WGS) entry which is preliminary data.</text>
</comment>
<feature type="compositionally biased region" description="Basic and acidic residues" evidence="3">
    <location>
        <begin position="455"/>
        <end position="512"/>
    </location>
</feature>
<dbReference type="PANTHER" id="PTHR16166">
    <property type="entry name" value="VACUOLAR PROTEIN SORTING-ASSOCIATED PROTEIN VPS13"/>
    <property type="match status" value="1"/>
</dbReference>
<feature type="compositionally biased region" description="Basic and acidic residues" evidence="3">
    <location>
        <begin position="1290"/>
        <end position="1307"/>
    </location>
</feature>
<proteinExistence type="inferred from homology"/>
<feature type="compositionally biased region" description="Pro residues" evidence="3">
    <location>
        <begin position="4292"/>
        <end position="4307"/>
    </location>
</feature>